<dbReference type="InterPro" id="IPR036397">
    <property type="entry name" value="RNaseH_sf"/>
</dbReference>
<accession>A0A9W6TAT9</accession>
<dbReference type="InterPro" id="IPR012337">
    <property type="entry name" value="RNaseH-like_sf"/>
</dbReference>
<dbReference type="EMBL" id="BSXU01016870">
    <property type="protein sequence ID" value="GME83902.1"/>
    <property type="molecule type" value="Genomic_DNA"/>
</dbReference>
<dbReference type="Gene3D" id="3.30.420.10">
    <property type="entry name" value="Ribonuclease H-like superfamily/Ribonuclease H"/>
    <property type="match status" value="1"/>
</dbReference>
<reference evidence="2" key="1">
    <citation type="submission" date="2023-04" db="EMBL/GenBank/DDBJ databases">
        <title>Ambrosiozyma monospora NBRC 1965.</title>
        <authorList>
            <person name="Ichikawa N."/>
            <person name="Sato H."/>
            <person name="Tonouchi N."/>
        </authorList>
    </citation>
    <scope>NUCLEOTIDE SEQUENCE</scope>
    <source>
        <strain evidence="2">NBRC 1965</strain>
    </source>
</reference>
<protein>
    <submittedName>
        <fullName evidence="2">Unnamed protein product</fullName>
    </submittedName>
</protein>
<name>A0A9W6TAT9_AMBMO</name>
<keyword evidence="1" id="KW-0472">Membrane</keyword>
<comment type="caution">
    <text evidence="2">The sequence shown here is derived from an EMBL/GenBank/DDBJ whole genome shotgun (WGS) entry which is preliminary data.</text>
</comment>
<keyword evidence="1" id="KW-0812">Transmembrane</keyword>
<evidence type="ECO:0000313" key="3">
    <source>
        <dbReference type="Proteomes" id="UP001165063"/>
    </source>
</evidence>
<dbReference type="AlphaFoldDB" id="A0A9W6TAT9"/>
<evidence type="ECO:0000313" key="2">
    <source>
        <dbReference type="EMBL" id="GME83902.1"/>
    </source>
</evidence>
<evidence type="ECO:0000256" key="1">
    <source>
        <dbReference type="SAM" id="Phobius"/>
    </source>
</evidence>
<keyword evidence="1" id="KW-1133">Transmembrane helix</keyword>
<organism evidence="2 3">
    <name type="scientific">Ambrosiozyma monospora</name>
    <name type="common">Yeast</name>
    <name type="synonym">Endomycopsis monosporus</name>
    <dbReference type="NCBI Taxonomy" id="43982"/>
    <lineage>
        <taxon>Eukaryota</taxon>
        <taxon>Fungi</taxon>
        <taxon>Dikarya</taxon>
        <taxon>Ascomycota</taxon>
        <taxon>Saccharomycotina</taxon>
        <taxon>Pichiomycetes</taxon>
        <taxon>Pichiales</taxon>
        <taxon>Pichiaceae</taxon>
        <taxon>Ambrosiozyma</taxon>
    </lineage>
</organism>
<dbReference type="SUPFAM" id="SSF53098">
    <property type="entry name" value="Ribonuclease H-like"/>
    <property type="match status" value="1"/>
</dbReference>
<dbReference type="Proteomes" id="UP001165063">
    <property type="component" value="Unassembled WGS sequence"/>
</dbReference>
<feature type="transmembrane region" description="Helical" evidence="1">
    <location>
        <begin position="135"/>
        <end position="152"/>
    </location>
</feature>
<proteinExistence type="predicted"/>
<gene>
    <name evidence="2" type="ORF">Amon01_001013000</name>
</gene>
<sequence>MEQHFTFGYMSASNGVAERVNLTVLSDCRTLLHSGKVHPMFWIEAMNHSNLIRNHLYSDALGDSPAGKLGLPPLDLSKLHVFGEKCVVTVKSYEKKLDTRGAVGLYLAASITIHPMDSRNSFSPSIQSESFMPKMSVCCALIPILLVIWFMFL</sequence>
<dbReference type="OrthoDB" id="4037325at2759"/>
<dbReference type="GO" id="GO:0003676">
    <property type="term" value="F:nucleic acid binding"/>
    <property type="evidence" value="ECO:0007669"/>
    <property type="project" value="InterPro"/>
</dbReference>
<keyword evidence="3" id="KW-1185">Reference proteome</keyword>